<organism evidence="1">
    <name type="scientific">marine sediment metagenome</name>
    <dbReference type="NCBI Taxonomy" id="412755"/>
    <lineage>
        <taxon>unclassified sequences</taxon>
        <taxon>metagenomes</taxon>
        <taxon>ecological metagenomes</taxon>
    </lineage>
</organism>
<accession>A0A0F9CDZ7</accession>
<dbReference type="EMBL" id="LAZR01033732">
    <property type="protein sequence ID" value="KKL47254.1"/>
    <property type="molecule type" value="Genomic_DNA"/>
</dbReference>
<proteinExistence type="predicted"/>
<sequence>LLRWPSPPCRQQETDGATGIRAGLAPAIAKGGTKTIVPRAVSGALAPIAGFEWVVGLTIKETIGRVAGAVFTKAVQEATRRELVRAARIKGVILPKETQRALLETYRQAFEQHLAKELASWTERQGVQLSAEVGNKAIDFIIERAAPKWASVRMINALGKEAITPLLIRDAARTAAEQAIRPLSTLLERATEKVKPITREVPPTVTPVEAVPEVAGIKPIIKDTNLQTAYDNVIKSLPPEISSEIDNVARVRLVEDIEGRGGNVVELANRRADIVIEKGEDLESTLRHELLHAYLLKHPEKITDKGFFGLENTIRKLKQSIKAGTFTQEVEPPTVTPVEAVPQVLRELPLGVTPEPVVSTAIPGAEALLPAPANKATFPQLRRGHQIAAEKQFISEKGKVKPQYRRLAQVMTGKKSMAKMTEEEASTFIEALERLPEPSYKEGKLVPPSIPTSTKIVPENYFNMKFKQPTPARLFTSQTSYSQKLGVKPLIEPLELAKQRMDLERVAFDNVITQKIQRIDKIGGTSLSEKAVAKLRNEPTPAVATFRDLLNKYEDAPAFL</sequence>
<reference evidence="1" key="1">
    <citation type="journal article" date="2015" name="Nature">
        <title>Complex archaea that bridge the gap between prokaryotes and eukaryotes.</title>
        <authorList>
            <person name="Spang A."/>
            <person name="Saw J.H."/>
            <person name="Jorgensen S.L."/>
            <person name="Zaremba-Niedzwiedzka K."/>
            <person name="Martijn J."/>
            <person name="Lind A.E."/>
            <person name="van Eijk R."/>
            <person name="Schleper C."/>
            <person name="Guy L."/>
            <person name="Ettema T.J."/>
        </authorList>
    </citation>
    <scope>NUCLEOTIDE SEQUENCE</scope>
</reference>
<comment type="caution">
    <text evidence="1">The sequence shown here is derived from an EMBL/GenBank/DDBJ whole genome shotgun (WGS) entry which is preliminary data.</text>
</comment>
<dbReference type="AlphaFoldDB" id="A0A0F9CDZ7"/>
<evidence type="ECO:0000313" key="1">
    <source>
        <dbReference type="EMBL" id="KKL47254.1"/>
    </source>
</evidence>
<protein>
    <recommendedName>
        <fullName evidence="2">Large polyvalent protein associated domain-containing protein</fullName>
    </recommendedName>
</protein>
<feature type="non-terminal residue" evidence="1">
    <location>
        <position position="560"/>
    </location>
</feature>
<feature type="non-terminal residue" evidence="1">
    <location>
        <position position="1"/>
    </location>
</feature>
<gene>
    <name evidence="1" type="ORF">LCGC14_2337380</name>
</gene>
<evidence type="ECO:0008006" key="2">
    <source>
        <dbReference type="Google" id="ProtNLM"/>
    </source>
</evidence>
<name>A0A0F9CDZ7_9ZZZZ</name>